<dbReference type="AlphaFoldDB" id="A0A7Y0L380"/>
<protein>
    <recommendedName>
        <fullName evidence="4 5">Translation initiation factor IF-3</fullName>
    </recommendedName>
</protein>
<dbReference type="InterPro" id="IPR019813">
    <property type="entry name" value="Translation_initiation_fac3_CS"/>
</dbReference>
<keyword evidence="4" id="KW-0963">Cytoplasm</keyword>
<evidence type="ECO:0000256" key="3">
    <source>
        <dbReference type="ARBA" id="ARBA00022917"/>
    </source>
</evidence>
<dbReference type="PANTHER" id="PTHR10938:SF0">
    <property type="entry name" value="TRANSLATION INITIATION FACTOR IF-3, MITOCHONDRIAL"/>
    <property type="match status" value="1"/>
</dbReference>
<comment type="caution">
    <text evidence="9">The sequence shown here is derived from an EMBL/GenBank/DDBJ whole genome shotgun (WGS) entry which is preliminary data.</text>
</comment>
<dbReference type="Gene3D" id="3.10.20.80">
    <property type="entry name" value="Translation initiation factor 3 (IF-3), N-terminal domain"/>
    <property type="match status" value="1"/>
</dbReference>
<sequence length="165" mass="18816">MNEQIRVREVRVVGDGGEQFGVMSTRDALQLAQDRHVDLVEVSPTARPPVCRLMDYGKYKYEQAKRDRESRKKQKIVSVKELKMRPSIEDHDFDVKVKNARRFLEEGDKVKCTMVFRGREIVHAPLAQQTLSKLAELVSDVGAVERVPRVEGRAMIMILAPKKGA</sequence>
<dbReference type="InterPro" id="IPR019815">
    <property type="entry name" value="Translation_initiation_fac_3_C"/>
</dbReference>
<comment type="subcellular location">
    <subcellularLocation>
        <location evidence="4 6">Cytoplasm</location>
    </subcellularLocation>
</comment>
<dbReference type="SUPFAM" id="SSF55200">
    <property type="entry name" value="Translation initiation factor IF3, C-terminal domain"/>
    <property type="match status" value="1"/>
</dbReference>
<evidence type="ECO:0000259" key="8">
    <source>
        <dbReference type="Pfam" id="PF05198"/>
    </source>
</evidence>
<organism evidence="9 10">
    <name type="scientific">Sulfobacillus harzensis</name>
    <dbReference type="NCBI Taxonomy" id="2729629"/>
    <lineage>
        <taxon>Bacteria</taxon>
        <taxon>Bacillati</taxon>
        <taxon>Bacillota</taxon>
        <taxon>Clostridia</taxon>
        <taxon>Eubacteriales</taxon>
        <taxon>Clostridiales Family XVII. Incertae Sedis</taxon>
        <taxon>Sulfobacillus</taxon>
    </lineage>
</organism>
<dbReference type="FunFam" id="3.30.110.10:FF:000001">
    <property type="entry name" value="Translation initiation factor IF-3"/>
    <property type="match status" value="1"/>
</dbReference>
<gene>
    <name evidence="4" type="primary">infC</name>
    <name evidence="9" type="ORF">HIJ39_08410</name>
</gene>
<evidence type="ECO:0000256" key="1">
    <source>
        <dbReference type="ARBA" id="ARBA00005439"/>
    </source>
</evidence>
<evidence type="ECO:0000256" key="2">
    <source>
        <dbReference type="ARBA" id="ARBA00022540"/>
    </source>
</evidence>
<dbReference type="SUPFAM" id="SSF54364">
    <property type="entry name" value="Translation initiation factor IF3, N-terminal domain"/>
    <property type="match status" value="1"/>
</dbReference>
<dbReference type="GO" id="GO:0003743">
    <property type="term" value="F:translation initiation factor activity"/>
    <property type="evidence" value="ECO:0007669"/>
    <property type="project" value="UniProtKB-UniRule"/>
</dbReference>
<comment type="similarity">
    <text evidence="1 4 6">Belongs to the IF-3 family.</text>
</comment>
<comment type="function">
    <text evidence="4 6">IF-3 binds to the 30S ribosomal subunit and shifts the equilibrium between 70S ribosomes and their 50S and 30S subunits in favor of the free subunits, thus enhancing the availability of 30S subunits on which protein synthesis initiation begins.</text>
</comment>
<dbReference type="InterPro" id="IPR036787">
    <property type="entry name" value="T_IF-3_N_sf"/>
</dbReference>
<dbReference type="GO" id="GO:0043022">
    <property type="term" value="F:ribosome binding"/>
    <property type="evidence" value="ECO:0007669"/>
    <property type="project" value="UniProtKB-ARBA"/>
</dbReference>
<dbReference type="Gene3D" id="3.30.110.10">
    <property type="entry name" value="Translation initiation factor 3 (IF-3), C-terminal domain"/>
    <property type="match status" value="1"/>
</dbReference>
<dbReference type="InterPro" id="IPR001288">
    <property type="entry name" value="Translation_initiation_fac_3"/>
</dbReference>
<dbReference type="InterPro" id="IPR036788">
    <property type="entry name" value="T_IF-3_C_sf"/>
</dbReference>
<dbReference type="Pfam" id="PF05198">
    <property type="entry name" value="IF3_N"/>
    <property type="match status" value="1"/>
</dbReference>
<dbReference type="EMBL" id="JABBVZ010000021">
    <property type="protein sequence ID" value="NMP22375.1"/>
    <property type="molecule type" value="Genomic_DNA"/>
</dbReference>
<keyword evidence="10" id="KW-1185">Reference proteome</keyword>
<comment type="subunit">
    <text evidence="4 6">Monomer.</text>
</comment>
<feature type="domain" description="Translation initiation factor 3 C-terminal" evidence="7">
    <location>
        <begin position="77"/>
        <end position="162"/>
    </location>
</feature>
<evidence type="ECO:0000256" key="6">
    <source>
        <dbReference type="RuleBase" id="RU000646"/>
    </source>
</evidence>
<keyword evidence="3 4" id="KW-0648">Protein biosynthesis</keyword>
<dbReference type="NCBIfam" id="TIGR00168">
    <property type="entry name" value="infC"/>
    <property type="match status" value="1"/>
</dbReference>
<dbReference type="FunFam" id="3.10.20.80:FF:000001">
    <property type="entry name" value="Translation initiation factor IF-3"/>
    <property type="match status" value="1"/>
</dbReference>
<evidence type="ECO:0000259" key="7">
    <source>
        <dbReference type="Pfam" id="PF00707"/>
    </source>
</evidence>
<accession>A0A7Y0L380</accession>
<dbReference type="GO" id="GO:0032790">
    <property type="term" value="P:ribosome disassembly"/>
    <property type="evidence" value="ECO:0007669"/>
    <property type="project" value="TreeGrafter"/>
</dbReference>
<evidence type="ECO:0000313" key="9">
    <source>
        <dbReference type="EMBL" id="NMP22375.1"/>
    </source>
</evidence>
<evidence type="ECO:0000256" key="4">
    <source>
        <dbReference type="HAMAP-Rule" id="MF_00080"/>
    </source>
</evidence>
<reference evidence="9 10" key="1">
    <citation type="submission" date="2020-04" db="EMBL/GenBank/DDBJ databases">
        <authorList>
            <person name="Zhang R."/>
            <person name="Schippers A."/>
        </authorList>
    </citation>
    <scope>NUCLEOTIDE SEQUENCE [LARGE SCALE GENOMIC DNA]</scope>
    <source>
        <strain evidence="9 10">DSM 109850</strain>
    </source>
</reference>
<evidence type="ECO:0000256" key="5">
    <source>
        <dbReference type="NCBIfam" id="TIGR00168"/>
    </source>
</evidence>
<dbReference type="Proteomes" id="UP000533476">
    <property type="component" value="Unassembled WGS sequence"/>
</dbReference>
<proteinExistence type="inferred from homology"/>
<dbReference type="PROSITE" id="PS00938">
    <property type="entry name" value="IF3"/>
    <property type="match status" value="1"/>
</dbReference>
<dbReference type="GO" id="GO:0016020">
    <property type="term" value="C:membrane"/>
    <property type="evidence" value="ECO:0007669"/>
    <property type="project" value="TreeGrafter"/>
</dbReference>
<name>A0A7Y0L380_9FIRM</name>
<dbReference type="GO" id="GO:0005829">
    <property type="term" value="C:cytosol"/>
    <property type="evidence" value="ECO:0007669"/>
    <property type="project" value="TreeGrafter"/>
</dbReference>
<evidence type="ECO:0000313" key="10">
    <source>
        <dbReference type="Proteomes" id="UP000533476"/>
    </source>
</evidence>
<keyword evidence="2 4" id="KW-0396">Initiation factor</keyword>
<dbReference type="HAMAP" id="MF_00080">
    <property type="entry name" value="IF_3"/>
    <property type="match status" value="1"/>
</dbReference>
<dbReference type="PANTHER" id="PTHR10938">
    <property type="entry name" value="TRANSLATION INITIATION FACTOR IF-3"/>
    <property type="match status" value="1"/>
</dbReference>
<feature type="domain" description="Translation initiation factor 3 N-terminal" evidence="8">
    <location>
        <begin position="1"/>
        <end position="69"/>
    </location>
</feature>
<dbReference type="Pfam" id="PF00707">
    <property type="entry name" value="IF3_C"/>
    <property type="match status" value="1"/>
</dbReference>
<dbReference type="InterPro" id="IPR019814">
    <property type="entry name" value="Translation_initiation_fac_3_N"/>
</dbReference>